<dbReference type="SUPFAM" id="SSF90123">
    <property type="entry name" value="ABC transporter transmembrane region"/>
    <property type="match status" value="1"/>
</dbReference>
<feature type="domain" description="ABC transmembrane type-1" evidence="6">
    <location>
        <begin position="34"/>
        <end position="101"/>
    </location>
</feature>
<dbReference type="GO" id="GO:0140359">
    <property type="term" value="F:ABC-type transporter activity"/>
    <property type="evidence" value="ECO:0007669"/>
    <property type="project" value="InterPro"/>
</dbReference>
<evidence type="ECO:0000313" key="8">
    <source>
        <dbReference type="Proteomes" id="UP000028700"/>
    </source>
</evidence>
<evidence type="ECO:0000256" key="3">
    <source>
        <dbReference type="ARBA" id="ARBA00022989"/>
    </source>
</evidence>
<dbReference type="EMBL" id="BBJM01000002">
    <property type="protein sequence ID" value="GAK47125.1"/>
    <property type="molecule type" value="Genomic_DNA"/>
</dbReference>
<feature type="transmembrane region" description="Helical" evidence="5">
    <location>
        <begin position="69"/>
        <end position="93"/>
    </location>
</feature>
<evidence type="ECO:0000313" key="7">
    <source>
        <dbReference type="EMBL" id="GAK47125.1"/>
    </source>
</evidence>
<comment type="caution">
    <text evidence="7">The sequence shown here is derived from an EMBL/GenBank/DDBJ whole genome shotgun (WGS) entry which is preliminary data.</text>
</comment>
<dbReference type="GO" id="GO:0005886">
    <property type="term" value="C:plasma membrane"/>
    <property type="evidence" value="ECO:0007669"/>
    <property type="project" value="UniProtKB-SubCell"/>
</dbReference>
<keyword evidence="8" id="KW-1185">Reference proteome</keyword>
<accession>A0A081BGF7</accession>
<name>A0A081BGF7_9LACO</name>
<dbReference type="Gene3D" id="1.20.1560.10">
    <property type="entry name" value="ABC transporter type 1, transmembrane domain"/>
    <property type="match status" value="1"/>
</dbReference>
<reference evidence="7" key="1">
    <citation type="journal article" date="2014" name="Genome Announc.">
        <title>Draft Genome Sequence of Lactobacillus oryzae Strain SG293T.</title>
        <authorList>
            <person name="Tanizawa Y."/>
            <person name="Fujisawa T."/>
            <person name="Mochizuki T."/>
            <person name="Kaminuma E."/>
            <person name="Nakamura Y."/>
            <person name="Tohno M."/>
        </authorList>
    </citation>
    <scope>NUCLEOTIDE SEQUENCE [LARGE SCALE GENOMIC DNA]</scope>
    <source>
        <strain evidence="7">SG293</strain>
    </source>
</reference>
<gene>
    <name evidence="7" type="ORF">LOSG293_020630</name>
</gene>
<evidence type="ECO:0000256" key="4">
    <source>
        <dbReference type="ARBA" id="ARBA00023136"/>
    </source>
</evidence>
<dbReference type="AlphaFoldDB" id="A0A081BGF7"/>
<evidence type="ECO:0000256" key="1">
    <source>
        <dbReference type="ARBA" id="ARBA00004651"/>
    </source>
</evidence>
<dbReference type="STRING" id="1291743.LOSG293_020630"/>
<organism evidence="7 8">
    <name type="scientific">Secundilactobacillus oryzae JCM 18671</name>
    <dbReference type="NCBI Taxonomy" id="1291743"/>
    <lineage>
        <taxon>Bacteria</taxon>
        <taxon>Bacillati</taxon>
        <taxon>Bacillota</taxon>
        <taxon>Bacilli</taxon>
        <taxon>Lactobacillales</taxon>
        <taxon>Lactobacillaceae</taxon>
        <taxon>Secundilactobacillus</taxon>
    </lineage>
</organism>
<dbReference type="GO" id="GO:0005524">
    <property type="term" value="F:ATP binding"/>
    <property type="evidence" value="ECO:0007669"/>
    <property type="project" value="InterPro"/>
</dbReference>
<dbReference type="eggNOG" id="COG1132">
    <property type="taxonomic scope" value="Bacteria"/>
</dbReference>
<comment type="subcellular location">
    <subcellularLocation>
        <location evidence="1">Cell membrane</location>
        <topology evidence="1">Multi-pass membrane protein</topology>
    </subcellularLocation>
</comment>
<evidence type="ECO:0000256" key="2">
    <source>
        <dbReference type="ARBA" id="ARBA00022692"/>
    </source>
</evidence>
<dbReference type="PROSITE" id="PS50929">
    <property type="entry name" value="ABC_TM1F"/>
    <property type="match status" value="1"/>
</dbReference>
<keyword evidence="2 5" id="KW-0812">Transmembrane</keyword>
<evidence type="ECO:0000259" key="6">
    <source>
        <dbReference type="PROSITE" id="PS50929"/>
    </source>
</evidence>
<feature type="transmembrane region" description="Helical" evidence="5">
    <location>
        <begin position="28"/>
        <end position="49"/>
    </location>
</feature>
<proteinExistence type="predicted"/>
<dbReference type="Proteomes" id="UP000028700">
    <property type="component" value="Unassembled WGS sequence"/>
</dbReference>
<keyword evidence="4 5" id="KW-0472">Membrane</keyword>
<protein>
    <submittedName>
        <fullName evidence="7">ABC transporter permease</fullName>
    </submittedName>
</protein>
<dbReference type="InterPro" id="IPR011527">
    <property type="entry name" value="ABC1_TM_dom"/>
</dbReference>
<evidence type="ECO:0000256" key="5">
    <source>
        <dbReference type="SAM" id="Phobius"/>
    </source>
</evidence>
<dbReference type="InterPro" id="IPR036640">
    <property type="entry name" value="ABC1_TM_sf"/>
</dbReference>
<keyword evidence="3 5" id="KW-1133">Transmembrane helix</keyword>
<sequence>MRETMPAPTRQKFNLKEFFGLINQTKPAYWQFGIGLFLGIIGTGIQLFVPKMAGDLINTLKSHVNTELIWLVVGLFIFSAVINAVSGAILGFFGEDVVAKL</sequence>